<gene>
    <name evidence="2" type="ORF">g.61523</name>
</gene>
<dbReference type="AlphaFoldDB" id="A0A0K8TJ54"/>
<dbReference type="EMBL" id="GDHC01016231">
    <property type="protein sequence ID" value="JAQ02398.1"/>
    <property type="molecule type" value="Transcribed_RNA"/>
</dbReference>
<organism evidence="1">
    <name type="scientific">Lygus hesperus</name>
    <name type="common">Western plant bug</name>
    <dbReference type="NCBI Taxonomy" id="30085"/>
    <lineage>
        <taxon>Eukaryota</taxon>
        <taxon>Metazoa</taxon>
        <taxon>Ecdysozoa</taxon>
        <taxon>Arthropoda</taxon>
        <taxon>Hexapoda</taxon>
        <taxon>Insecta</taxon>
        <taxon>Pterygota</taxon>
        <taxon>Neoptera</taxon>
        <taxon>Paraneoptera</taxon>
        <taxon>Hemiptera</taxon>
        <taxon>Heteroptera</taxon>
        <taxon>Panheteroptera</taxon>
        <taxon>Cimicomorpha</taxon>
        <taxon>Miridae</taxon>
        <taxon>Mirini</taxon>
        <taxon>Lygus</taxon>
    </lineage>
</organism>
<reference evidence="1" key="1">
    <citation type="submission" date="2014-09" db="EMBL/GenBank/DDBJ databases">
        <authorList>
            <person name="Magalhaes I.L.F."/>
            <person name="Oliveira U."/>
            <person name="Santos F.R."/>
            <person name="Vidigal T.H.D.A."/>
            <person name="Brescovit A.D."/>
            <person name="Santos A.J."/>
        </authorList>
    </citation>
    <scope>NUCLEOTIDE SEQUENCE</scope>
</reference>
<dbReference type="EMBL" id="GBRD01000194">
    <property type="protein sequence ID" value="JAG65627.1"/>
    <property type="molecule type" value="Transcribed_RNA"/>
</dbReference>
<evidence type="ECO:0008006" key="3">
    <source>
        <dbReference type="Google" id="ProtNLM"/>
    </source>
</evidence>
<proteinExistence type="predicted"/>
<evidence type="ECO:0000313" key="2">
    <source>
        <dbReference type="EMBL" id="JAQ02398.1"/>
    </source>
</evidence>
<accession>A0A0K8TJ54</accession>
<protein>
    <recommendedName>
        <fullName evidence="3">Reverse transcriptase domain-containing protein</fullName>
    </recommendedName>
</protein>
<name>A0A0K8TJ54_LYGHE</name>
<evidence type="ECO:0000313" key="1">
    <source>
        <dbReference type="EMBL" id="JAG65627.1"/>
    </source>
</evidence>
<sequence>MLLRFGAHSNRLREAIALLVRTLANGVVEWNQVRAMLARRAVALDKCPGIRPIGVGELLQRICGKTMAFVTGDDLKEACGAEQLCAGQKAGIEGAIHAVTSMFNDEETEGLLLVDASNAFNAMSRPLALWNARLYWPRCSRFLFNTYRGFPLILFRQSDASLMSQEGTTQGDPLGMMMYAVGTLQLIKSLKRSQWRQNWYADDSACIGKLSMIREWFDLLQAEGPKWGYYPEPSKSFLVIKDGLEEESRALFGDLNVKIVYSHRFLGGVIGSPAQKKEYVREKVQKWVEHTEKFAVAAQDSPQAVHAAFTKSLQFEWAFTQRVIEGCSNEYLPLWEAIRKRLMPAITGREVSETEGNLMSLPARLGGLGISNPIDSAQAFRISQRSCELLSASIISGDPLNSNEYYIDVSSVLKGERALRQSIQIQRSAELMHELPLNQQRVLRRITGSSQWLSVLPTAADGFDLSATQFRDALSLRYAHTPQGLPMSCDGCGSPFDVSHALNCKKGGIVKRGHDDVRDVVAGIANLAWGSTVIEPVLRESANGHPALVGDIMVNGVWESGRPAFFDNRIVNADAASYLPQDWHQTARSAANAKHAKYDQAAEERRGSFTPLVCSCDGALEREFGVFIKRASYVLSEKWTRPFSEIAGWVKTKIQFAIIRAVSLRIRGARRKVRPLELEDGAAMPRTGD</sequence>
<reference evidence="2" key="2">
    <citation type="journal article" date="2016" name="Gigascience">
        <title>De novo construction of an expanded transcriptome assembly for the western tarnished plant bug, Lygus hesperus.</title>
        <authorList>
            <person name="Tassone E.E."/>
            <person name="Geib S.M."/>
            <person name="Hall B."/>
            <person name="Fabrick J.A."/>
            <person name="Brent C.S."/>
            <person name="Hull J.J."/>
        </authorList>
    </citation>
    <scope>NUCLEOTIDE SEQUENCE</scope>
</reference>